<evidence type="ECO:0000313" key="5">
    <source>
        <dbReference type="EMBL" id="OWT66462.1"/>
    </source>
</evidence>
<dbReference type="Pfam" id="PF12833">
    <property type="entry name" value="HTH_18"/>
    <property type="match status" value="1"/>
</dbReference>
<comment type="caution">
    <text evidence="5">The sequence shown here is derived from an EMBL/GenBank/DDBJ whole genome shotgun (WGS) entry which is preliminary data.</text>
</comment>
<dbReference type="OrthoDB" id="9789899at2"/>
<dbReference type="InterPro" id="IPR009057">
    <property type="entry name" value="Homeodomain-like_sf"/>
</dbReference>
<accession>A0A225MZG2</accession>
<keyword evidence="1" id="KW-0805">Transcription regulation</keyword>
<dbReference type="AlphaFoldDB" id="A0A225MZG2"/>
<dbReference type="InterPro" id="IPR018062">
    <property type="entry name" value="HTH_AraC-typ_CS"/>
</dbReference>
<keyword evidence="3" id="KW-0804">Transcription</keyword>
<protein>
    <submittedName>
        <fullName evidence="5">AraC family transcriptional regulator</fullName>
    </submittedName>
</protein>
<dbReference type="SUPFAM" id="SSF46689">
    <property type="entry name" value="Homeodomain-like"/>
    <property type="match status" value="2"/>
</dbReference>
<name>A0A225MZG2_9BURK</name>
<evidence type="ECO:0000259" key="4">
    <source>
        <dbReference type="PROSITE" id="PS01124"/>
    </source>
</evidence>
<keyword evidence="2" id="KW-0238">DNA-binding</keyword>
<dbReference type="GO" id="GO:0003700">
    <property type="term" value="F:DNA-binding transcription factor activity"/>
    <property type="evidence" value="ECO:0007669"/>
    <property type="project" value="InterPro"/>
</dbReference>
<dbReference type="EMBL" id="NJIH01000001">
    <property type="protein sequence ID" value="OWT66462.1"/>
    <property type="molecule type" value="Genomic_DNA"/>
</dbReference>
<organism evidence="5 6">
    <name type="scientific">Candidimonas nitroreducens</name>
    <dbReference type="NCBI Taxonomy" id="683354"/>
    <lineage>
        <taxon>Bacteria</taxon>
        <taxon>Pseudomonadati</taxon>
        <taxon>Pseudomonadota</taxon>
        <taxon>Betaproteobacteria</taxon>
        <taxon>Burkholderiales</taxon>
        <taxon>Alcaligenaceae</taxon>
        <taxon>Candidimonas</taxon>
    </lineage>
</organism>
<dbReference type="PROSITE" id="PS01124">
    <property type="entry name" value="HTH_ARAC_FAMILY_2"/>
    <property type="match status" value="1"/>
</dbReference>
<sequence>MLPLAWSGLVKHEDFDEDITLTAWRGTPAAALDVQAEGPPMLCIAVFLEGRASMAIDGGPPLLAEPGTAVIQTGDRPVRGRFQMEGGQPVRFVDIRYTPVGLLRAGGHPLVALQGDFLQNRSVPAAGSLLAGFPAPPPLLRAARDILECSYRNQMVRHLYLRAKALEALAVVLQTVQQAADAPVGPRERRQLAQARQLIDQRYDEAWTVARLARAVGLSEKKLKAGFRALAGHSVHAYLREVRLDAAASMLAAGHSVTEVALAVGYSNLSHFSKSFRDAHRMLPSQWAKRSSLPCAQ</sequence>
<evidence type="ECO:0000256" key="3">
    <source>
        <dbReference type="ARBA" id="ARBA00023163"/>
    </source>
</evidence>
<evidence type="ECO:0000313" key="6">
    <source>
        <dbReference type="Proteomes" id="UP000214603"/>
    </source>
</evidence>
<dbReference type="InterPro" id="IPR053142">
    <property type="entry name" value="PchR_regulatory_protein"/>
</dbReference>
<evidence type="ECO:0000256" key="2">
    <source>
        <dbReference type="ARBA" id="ARBA00023125"/>
    </source>
</evidence>
<evidence type="ECO:0000256" key="1">
    <source>
        <dbReference type="ARBA" id="ARBA00023015"/>
    </source>
</evidence>
<dbReference type="PROSITE" id="PS00041">
    <property type="entry name" value="HTH_ARAC_FAMILY_1"/>
    <property type="match status" value="1"/>
</dbReference>
<dbReference type="PANTHER" id="PTHR47893">
    <property type="entry name" value="REGULATORY PROTEIN PCHR"/>
    <property type="match status" value="1"/>
</dbReference>
<reference evidence="6" key="1">
    <citation type="submission" date="2017-06" db="EMBL/GenBank/DDBJ databases">
        <title>Herbaspirillum phytohormonus sp. nov., isolated from the root nodule of Robinia pseudoacacia in lead-zinc mine.</title>
        <authorList>
            <person name="Fan M."/>
            <person name="Lin Y."/>
        </authorList>
    </citation>
    <scope>NUCLEOTIDE SEQUENCE [LARGE SCALE GENOMIC DNA]</scope>
    <source>
        <strain evidence="6">SC-089</strain>
    </source>
</reference>
<dbReference type="GO" id="GO:0043565">
    <property type="term" value="F:sequence-specific DNA binding"/>
    <property type="evidence" value="ECO:0007669"/>
    <property type="project" value="InterPro"/>
</dbReference>
<keyword evidence="6" id="KW-1185">Reference proteome</keyword>
<dbReference type="SMART" id="SM00342">
    <property type="entry name" value="HTH_ARAC"/>
    <property type="match status" value="1"/>
</dbReference>
<proteinExistence type="predicted"/>
<dbReference type="PANTHER" id="PTHR47893:SF1">
    <property type="entry name" value="REGULATORY PROTEIN PCHR"/>
    <property type="match status" value="1"/>
</dbReference>
<feature type="domain" description="HTH araC/xylS-type" evidence="4">
    <location>
        <begin position="193"/>
        <end position="290"/>
    </location>
</feature>
<gene>
    <name evidence="5" type="ORF">CEY11_01245</name>
</gene>
<dbReference type="InterPro" id="IPR018060">
    <property type="entry name" value="HTH_AraC"/>
</dbReference>
<dbReference type="Gene3D" id="1.10.10.60">
    <property type="entry name" value="Homeodomain-like"/>
    <property type="match status" value="1"/>
</dbReference>
<dbReference type="Proteomes" id="UP000214603">
    <property type="component" value="Unassembled WGS sequence"/>
</dbReference>